<evidence type="ECO:0000313" key="4">
    <source>
        <dbReference type="Proteomes" id="UP000567293"/>
    </source>
</evidence>
<gene>
    <name evidence="3" type="ORF">HRJ53_30570</name>
</gene>
<proteinExistence type="inferred from homology"/>
<feature type="non-terminal residue" evidence="3">
    <location>
        <position position="140"/>
    </location>
</feature>
<name>A0A7V8T0U1_9BACT</name>
<dbReference type="InterPro" id="IPR004193">
    <property type="entry name" value="Glyco_hydro_13_N"/>
</dbReference>
<evidence type="ECO:0000259" key="2">
    <source>
        <dbReference type="Pfam" id="PF02922"/>
    </source>
</evidence>
<comment type="caution">
    <text evidence="3">The sequence shown here is derived from an EMBL/GenBank/DDBJ whole genome shotgun (WGS) entry which is preliminary data.</text>
</comment>
<sequence>MRISAGAPHPLGARWDGRGTNFALFSANAEKVELCLFDSHGRREIERIALPERTEDVWHGYLNDVAPGQLYGYRVHGPYQPERGLRFNANKLLVDPYARQLAGRLVWSDAHFGYRAGSARADLSFDRRDNARGIPKSVVV</sequence>
<dbReference type="CDD" id="cd02856">
    <property type="entry name" value="E_set_GDE_Isoamylase_N"/>
    <property type="match status" value="1"/>
</dbReference>
<dbReference type="EMBL" id="JACDQQ010002952">
    <property type="protein sequence ID" value="MBA0089356.1"/>
    <property type="molecule type" value="Genomic_DNA"/>
</dbReference>
<dbReference type="AlphaFoldDB" id="A0A7V8T0U1"/>
<dbReference type="Pfam" id="PF02922">
    <property type="entry name" value="CBM_48"/>
    <property type="match status" value="1"/>
</dbReference>
<protein>
    <submittedName>
        <fullName evidence="3">Glycogen debranching enzyme GlgX</fullName>
    </submittedName>
</protein>
<dbReference type="InterPro" id="IPR044505">
    <property type="entry name" value="GlgX_Isoamylase_N_E_set"/>
</dbReference>
<keyword evidence="4" id="KW-1185">Reference proteome</keyword>
<dbReference type="SUPFAM" id="SSF81296">
    <property type="entry name" value="E set domains"/>
    <property type="match status" value="1"/>
</dbReference>
<organism evidence="3 4">
    <name type="scientific">Candidatus Acidiferrum panamense</name>
    <dbReference type="NCBI Taxonomy" id="2741543"/>
    <lineage>
        <taxon>Bacteria</taxon>
        <taxon>Pseudomonadati</taxon>
        <taxon>Acidobacteriota</taxon>
        <taxon>Terriglobia</taxon>
        <taxon>Candidatus Acidiferrales</taxon>
        <taxon>Candidatus Acidiferrum</taxon>
    </lineage>
</organism>
<dbReference type="GO" id="GO:0004553">
    <property type="term" value="F:hydrolase activity, hydrolyzing O-glycosyl compounds"/>
    <property type="evidence" value="ECO:0007669"/>
    <property type="project" value="InterPro"/>
</dbReference>
<accession>A0A7V8T0U1</accession>
<reference evidence="3" key="1">
    <citation type="submission" date="2020-06" db="EMBL/GenBank/DDBJ databases">
        <title>Legume-microbial interactions unlock mineral nutrients during tropical forest succession.</title>
        <authorList>
            <person name="Epihov D.Z."/>
        </authorList>
    </citation>
    <scope>NUCLEOTIDE SEQUENCE [LARGE SCALE GENOMIC DNA]</scope>
    <source>
        <strain evidence="3">Pan2503</strain>
    </source>
</reference>
<evidence type="ECO:0000256" key="1">
    <source>
        <dbReference type="ARBA" id="ARBA00008061"/>
    </source>
</evidence>
<dbReference type="InterPro" id="IPR013783">
    <property type="entry name" value="Ig-like_fold"/>
</dbReference>
<dbReference type="GO" id="GO:0005975">
    <property type="term" value="P:carbohydrate metabolic process"/>
    <property type="evidence" value="ECO:0007669"/>
    <property type="project" value="InterPro"/>
</dbReference>
<dbReference type="Proteomes" id="UP000567293">
    <property type="component" value="Unassembled WGS sequence"/>
</dbReference>
<dbReference type="PANTHER" id="PTHR43002">
    <property type="entry name" value="GLYCOGEN DEBRANCHING ENZYME"/>
    <property type="match status" value="1"/>
</dbReference>
<dbReference type="InterPro" id="IPR014756">
    <property type="entry name" value="Ig_E-set"/>
</dbReference>
<evidence type="ECO:0000313" key="3">
    <source>
        <dbReference type="EMBL" id="MBA0089356.1"/>
    </source>
</evidence>
<comment type="similarity">
    <text evidence="1">Belongs to the glycosyl hydrolase 13 family.</text>
</comment>
<dbReference type="Gene3D" id="2.60.40.10">
    <property type="entry name" value="Immunoglobulins"/>
    <property type="match status" value="1"/>
</dbReference>
<feature type="domain" description="Glycoside hydrolase family 13 N-terminal" evidence="2">
    <location>
        <begin position="10"/>
        <end position="98"/>
    </location>
</feature>